<evidence type="ECO:0000313" key="2">
    <source>
        <dbReference type="EMBL" id="QWG08488.1"/>
    </source>
</evidence>
<evidence type="ECO:0000313" key="3">
    <source>
        <dbReference type="Proteomes" id="UP000682802"/>
    </source>
</evidence>
<organism evidence="2 3">
    <name type="scientific">Flammeovirga kamogawensis</name>
    <dbReference type="NCBI Taxonomy" id="373891"/>
    <lineage>
        <taxon>Bacteria</taxon>
        <taxon>Pseudomonadati</taxon>
        <taxon>Bacteroidota</taxon>
        <taxon>Cytophagia</taxon>
        <taxon>Cytophagales</taxon>
        <taxon>Flammeovirgaceae</taxon>
        <taxon>Flammeovirga</taxon>
    </lineage>
</organism>
<sequence>MGKIINRKLLKAISWRFWGTLDTVLWGWLFSGDSHIGFSIGGFELITKISLYYGHEWIWERWAKFAFWQKRKNRYRHLAKSITWRAVGTIDTIVLAWIISGNPLIGLKVGAAEVITKIGLFYLHERIWHAYFPEKTVTTDEKIIIK</sequence>
<keyword evidence="3" id="KW-1185">Reference proteome</keyword>
<feature type="domain" description="DUF2061" evidence="1">
    <location>
        <begin position="78"/>
        <end position="129"/>
    </location>
</feature>
<dbReference type="InterPro" id="IPR018638">
    <property type="entry name" value="DUF2061_membrane"/>
</dbReference>
<dbReference type="Proteomes" id="UP000682802">
    <property type="component" value="Chromosome 1"/>
</dbReference>
<name>A0ABX8GXZ2_9BACT</name>
<dbReference type="RefSeq" id="WP_144072404.1">
    <property type="nucleotide sequence ID" value="NZ_CP076128.1"/>
</dbReference>
<feature type="domain" description="DUF2061" evidence="1">
    <location>
        <begin position="9"/>
        <end position="60"/>
    </location>
</feature>
<gene>
    <name evidence="2" type="ORF">KM029_05995</name>
</gene>
<accession>A0ABX8GXZ2</accession>
<evidence type="ECO:0000259" key="1">
    <source>
        <dbReference type="Pfam" id="PF09834"/>
    </source>
</evidence>
<protein>
    <submittedName>
        <fullName evidence="2">DUF2061 domain-containing protein</fullName>
    </submittedName>
</protein>
<reference evidence="2 3" key="1">
    <citation type="submission" date="2021-05" db="EMBL/GenBank/DDBJ databases">
        <title>Comparative genomic studies on the polysaccharide-degrading batcterial strains of the Flammeovirga genus.</title>
        <authorList>
            <person name="Zewei F."/>
            <person name="Zheng Z."/>
            <person name="Yu L."/>
            <person name="Ruyue G."/>
            <person name="Yanhong M."/>
            <person name="Yuanyuan C."/>
            <person name="Jingyan G."/>
            <person name="Wenjun H."/>
        </authorList>
    </citation>
    <scope>NUCLEOTIDE SEQUENCE [LARGE SCALE GENOMIC DNA]</scope>
    <source>
        <strain evidence="2 3">YS10</strain>
    </source>
</reference>
<dbReference type="EMBL" id="CP076128">
    <property type="protein sequence ID" value="QWG08488.1"/>
    <property type="molecule type" value="Genomic_DNA"/>
</dbReference>
<proteinExistence type="predicted"/>
<dbReference type="Pfam" id="PF09834">
    <property type="entry name" value="DUF2061"/>
    <property type="match status" value="2"/>
</dbReference>